<evidence type="ECO:0000256" key="1">
    <source>
        <dbReference type="ARBA" id="ARBA00043967"/>
    </source>
</evidence>
<accession>A0ABU8XNA9</accession>
<dbReference type="Pfam" id="PF01458">
    <property type="entry name" value="SUFBD_core"/>
    <property type="match status" value="1"/>
</dbReference>
<feature type="domain" description="SUF system FeS cluster assembly SufBD N-terminal" evidence="3">
    <location>
        <begin position="16"/>
        <end position="175"/>
    </location>
</feature>
<protein>
    <submittedName>
        <fullName evidence="4">Fe-S cluster assembly protein SufD</fullName>
    </submittedName>
</protein>
<dbReference type="NCBIfam" id="TIGR01981">
    <property type="entry name" value="sufD"/>
    <property type="match status" value="1"/>
</dbReference>
<evidence type="ECO:0000259" key="2">
    <source>
        <dbReference type="Pfam" id="PF01458"/>
    </source>
</evidence>
<comment type="caution">
    <text evidence="4">The sequence shown here is derived from an EMBL/GenBank/DDBJ whole genome shotgun (WGS) entry which is preliminary data.</text>
</comment>
<evidence type="ECO:0000259" key="3">
    <source>
        <dbReference type="Pfam" id="PF19295"/>
    </source>
</evidence>
<evidence type="ECO:0000313" key="4">
    <source>
        <dbReference type="EMBL" id="MEK0082663.1"/>
    </source>
</evidence>
<dbReference type="InterPro" id="IPR037284">
    <property type="entry name" value="SUF_FeS_clus_asmbl_SufBD_sf"/>
</dbReference>
<dbReference type="InterPro" id="IPR055346">
    <property type="entry name" value="Fe-S_cluster_assembly_SufBD"/>
</dbReference>
<dbReference type="PANTHER" id="PTHR43575:SF1">
    <property type="entry name" value="PROTEIN ABCI7, CHLOROPLASTIC"/>
    <property type="match status" value="1"/>
</dbReference>
<keyword evidence="5" id="KW-1185">Reference proteome</keyword>
<sequence>MAVARRTIEPVPAFEAAFAQARERLPGAKLPALADWRQASFARFREQGIPTNRVEAWKYTNVARVVNVPMGLAPKVQVRLDDLAPYLAGGPKARRMIFVNGHVVPELCHIESLPAGLRITSLGKVLEAEPEKVTAILRATAEDDRSFTALNAAFAGSGAWIEVDDGVEVVEPLQLLFLTVGRPEPFMTHPRNVVRLGKGAKLRLIETHAGSGEGQSLTNLVTQIELGPDSALEQDRVELLNDGASHIGKAYVRLADRARLVQTVATLGGGLVRNETEARLDGSNIECLLNGLYLACGKEHVDNLIRVHHEKPASHSDQFYKGVIADRAHAAFAGKIIVHKDAQKTNGYQKNDNLLLSDDAEIDTKPELEIYADDVKCSHGATSGNLDPVALFYLRSRGLERETAESLLTFAFAAEVIERFSDETVRRQVRRVALSRLPGGAALGDLA</sequence>
<dbReference type="RefSeq" id="WP_418158510.1">
    <property type="nucleotide sequence ID" value="NZ_JBBLZC010000004.1"/>
</dbReference>
<dbReference type="EMBL" id="JBBLZC010000004">
    <property type="protein sequence ID" value="MEK0082663.1"/>
    <property type="molecule type" value="Genomic_DNA"/>
</dbReference>
<reference evidence="4 5" key="1">
    <citation type="submission" date="2024-01" db="EMBL/GenBank/DDBJ databases">
        <title>Multi-omics insights into the function and evolution of sodium benzoate biodegradation pathways in Benzoatithermus flavus gen. nov., sp. nov. from hot spring.</title>
        <authorList>
            <person name="Hu C.-J."/>
            <person name="Li W.-J."/>
        </authorList>
    </citation>
    <scope>NUCLEOTIDE SEQUENCE [LARGE SCALE GENOMIC DNA]</scope>
    <source>
        <strain evidence="4 5">SYSU G07066</strain>
    </source>
</reference>
<evidence type="ECO:0000313" key="5">
    <source>
        <dbReference type="Proteomes" id="UP001375743"/>
    </source>
</evidence>
<dbReference type="InterPro" id="IPR000825">
    <property type="entry name" value="SUF_FeS_clus_asmbl_SufBD_core"/>
</dbReference>
<comment type="similarity">
    <text evidence="1">Belongs to the iron-sulfur cluster assembly SufBD family.</text>
</comment>
<dbReference type="InterPro" id="IPR011542">
    <property type="entry name" value="SUF_FeS_clus_asmbl_SufD"/>
</dbReference>
<organism evidence="4 5">
    <name type="scientific">Benzoatithermus flavus</name>
    <dbReference type="NCBI Taxonomy" id="3108223"/>
    <lineage>
        <taxon>Bacteria</taxon>
        <taxon>Pseudomonadati</taxon>
        <taxon>Pseudomonadota</taxon>
        <taxon>Alphaproteobacteria</taxon>
        <taxon>Geminicoccales</taxon>
        <taxon>Geminicoccaceae</taxon>
        <taxon>Benzoatithermus</taxon>
    </lineage>
</organism>
<proteinExistence type="inferred from homology"/>
<gene>
    <name evidence="4" type="primary">sufD</name>
    <name evidence="4" type="ORF">U1T56_05850</name>
</gene>
<dbReference type="PANTHER" id="PTHR43575">
    <property type="entry name" value="PROTEIN ABCI7, CHLOROPLASTIC"/>
    <property type="match status" value="1"/>
</dbReference>
<dbReference type="SUPFAM" id="SSF101960">
    <property type="entry name" value="Stabilizer of iron transporter SufD"/>
    <property type="match status" value="1"/>
</dbReference>
<dbReference type="Pfam" id="PF19295">
    <property type="entry name" value="SufBD_N"/>
    <property type="match status" value="1"/>
</dbReference>
<dbReference type="InterPro" id="IPR045595">
    <property type="entry name" value="SufBD_N"/>
</dbReference>
<dbReference type="Proteomes" id="UP001375743">
    <property type="component" value="Unassembled WGS sequence"/>
</dbReference>
<name>A0ABU8XNA9_9PROT</name>
<feature type="domain" description="SUF system FeS cluster assembly SufBD core" evidence="2">
    <location>
        <begin position="186"/>
        <end position="412"/>
    </location>
</feature>